<dbReference type="SMART" id="SM00490">
    <property type="entry name" value="HELICc"/>
    <property type="match status" value="1"/>
</dbReference>
<feature type="domain" description="Helicase ATP-binding" evidence="18">
    <location>
        <begin position="1222"/>
        <end position="1405"/>
    </location>
</feature>
<evidence type="ECO:0000259" key="20">
    <source>
        <dbReference type="PROSITE" id="PS51195"/>
    </source>
</evidence>
<evidence type="ECO:0000256" key="7">
    <source>
        <dbReference type="ARBA" id="ARBA00022801"/>
    </source>
</evidence>
<dbReference type="GO" id="GO:0046872">
    <property type="term" value="F:metal ion binding"/>
    <property type="evidence" value="ECO:0007669"/>
    <property type="project" value="UniProtKB-KW"/>
</dbReference>
<dbReference type="Pfam" id="PF00481">
    <property type="entry name" value="PP2C"/>
    <property type="match status" value="2"/>
</dbReference>
<feature type="compositionally biased region" description="Acidic residues" evidence="17">
    <location>
        <begin position="1060"/>
        <end position="1070"/>
    </location>
</feature>
<keyword evidence="23" id="KW-1185">Reference proteome</keyword>
<dbReference type="CDD" id="cd00143">
    <property type="entry name" value="PP2Cc"/>
    <property type="match status" value="2"/>
</dbReference>
<evidence type="ECO:0000256" key="10">
    <source>
        <dbReference type="ARBA" id="ARBA00022842"/>
    </source>
</evidence>
<evidence type="ECO:0000259" key="21">
    <source>
        <dbReference type="PROSITE" id="PS51746"/>
    </source>
</evidence>
<comment type="catalytic activity">
    <reaction evidence="14">
        <text>O-phospho-L-threonyl-[protein] + H2O = L-threonyl-[protein] + phosphate</text>
        <dbReference type="Rhea" id="RHEA:47004"/>
        <dbReference type="Rhea" id="RHEA-COMP:11060"/>
        <dbReference type="Rhea" id="RHEA-COMP:11605"/>
        <dbReference type="ChEBI" id="CHEBI:15377"/>
        <dbReference type="ChEBI" id="CHEBI:30013"/>
        <dbReference type="ChEBI" id="CHEBI:43474"/>
        <dbReference type="ChEBI" id="CHEBI:61977"/>
        <dbReference type="EC" id="3.1.3.16"/>
    </reaction>
</comment>
<sequence>MSPPRPPSPPTHRCAAREGRSGGGGLAGALLRRMARAAGLRALVGIEAAGRGRRVAASPSPGGTPAASRGLPGWPGFCGVGCGSSSSSSFAPPRMQARRAAGSAARTRSPSQSNGWITGGSASEDGRLSWGYSSFKGRRPSMEDRFSIKMTTINEQTVSLFGVFDGHGGSLAAEYLKEHLFENLVNHPELLRDTKLAISQTFLKTDADFLESVSSNPFRDDGSTAVTAILVGNHLYVGNVGDSRVVALKAGKAVPLSEDHKPNRKDEQKRIEDAGGIVVFDDTWRVNGLLAMSRAFGNRALKHYVKAEPDIQDKVVDESLEYLILATDGLWDVMRNEDAVSLLKAQDGPKAAAMKLTEVAHSRLTLDNITCIVLHRAGPHPSLHAPGPLRNGGSAPRFFSSRGGAGAASKGLGDDEVELYSLLLGVSIGDEGEASSRGPAASRGGRRGRNSKRQPPRSRFDGDGVGCSKDGKLSWGYSSFQGRRPSMEDRLSIKSTTVNGETVSLFGVFDGHGGPRAAEYLKKHLFKNLVKHPKFLKDTKLAINQTFLKTDVDFLQSISSDRYRDDGSTAVAAILIGNRLYVANVGDSRAVALKAGKAVPLSEDHKPNKKDERKRIEDAGGIVVSDDIWRVDGILAVSRAFGNRLMKRYVKAEPNIQEKVVDEGLEYLVLATDGLWDVMRNEDAVSLLKAQDGPKAAAMKLTEVARSRLTLDNVTCIVLQFHHGKSTNSNPPSILRAAMRRHHHLLGLLRRATASPTPASRRAGPPLPGLLQDPLRNGAAAAGPRFFSSRAGPGAGAAAKSLIEDEAELSDWISDLKTDSFHLGLSSGDEGEASTRGPAASRGGRRGRDSRGPPPRSRFGGGDFGGDRRGFERRGRMVSNNELGDDDDDEDEVGFGSARGRRDRGGRQSEFSHRGRRGNDRGGRQSEFSYGGRRANDFDDDGGGFRSTRGQRGRGGRLANVSRRGYDFDDEPGFQSPKGQRGQGGRYSDLDDDEGGFGSLRGRRGRGGRMSGVSRRGGRGSDLDDSEDDEYSRGSSPRGRRGRGGRMSGVSRKGGRGSDLDDSEDDENDSIDSRGRRRDHGTRGRNVGSLGPRRGGRGGDADFSDRRSRGGKMFDFGLSEDDCELGEVDEDDGPSGFEDDLFDDEGGEKNLVESPAKNSAPFESIKGEPVDQEGVVHTRESGGGDSYLSQTRFDECSLSPLTLKGVKAAGYERMTAVQEATLPIILKGKDVLAKAKTGTGKTVAFLLPAIEVVSKLPPIDRDQKRPPISVVVVCPTRELADQAAAEANKLLKFHPSIGVQLVIGGTRMALEQKRMHTNPCQILVATPGRLKDHMENTPGFATRLMGVKVLILDEADRLLDMGFRTDIERIVAALPKQRQTLLFSATVPDEVRQVCHIAMKRDLEFVNTVEEGSEETHSQVKQMHVVAPLDKQFSILYGLLTDHISENVDYKVIVFCTTAKVTSLVAELLSELKLNVREIHSRKPQSYRTRISKEFKESKGLILVSSDVSARGVDYPNVTLVVQMGVPTDREQYIHRLGRTGRRGNEGSGILLLAPWEEYFLRSIKDLPITEATLPLIDLDTKRKVEKALAHVEVKDKELAYQAWLGYYNSNKFIGRDKYQLVSLANEFSRSLGLNNPPAVPKLVLRKMGLNNIPVYATTLGTLYKVKVRRQNMQEALSIHYL</sequence>
<dbReference type="GO" id="GO:0003676">
    <property type="term" value="F:nucleic acid binding"/>
    <property type="evidence" value="ECO:0007669"/>
    <property type="project" value="InterPro"/>
</dbReference>
<evidence type="ECO:0000259" key="19">
    <source>
        <dbReference type="PROSITE" id="PS51194"/>
    </source>
</evidence>
<dbReference type="PANTHER" id="PTHR47992">
    <property type="entry name" value="PROTEIN PHOSPHATASE"/>
    <property type="match status" value="1"/>
</dbReference>
<dbReference type="PROSITE" id="PS00039">
    <property type="entry name" value="DEAD_ATP_HELICASE"/>
    <property type="match status" value="1"/>
</dbReference>
<dbReference type="InterPro" id="IPR015655">
    <property type="entry name" value="PP2C"/>
</dbReference>
<keyword evidence="8" id="KW-0347">Helicase</keyword>
<evidence type="ECO:0000256" key="8">
    <source>
        <dbReference type="ARBA" id="ARBA00022806"/>
    </source>
</evidence>
<keyword evidence="7 16" id="KW-0378">Hydrolase</keyword>
<evidence type="ECO:0000259" key="18">
    <source>
        <dbReference type="PROSITE" id="PS51192"/>
    </source>
</evidence>
<feature type="region of interest" description="Disordered" evidence="17">
    <location>
        <begin position="751"/>
        <end position="776"/>
    </location>
</feature>
<dbReference type="PROSITE" id="PS51194">
    <property type="entry name" value="HELICASE_CTER"/>
    <property type="match status" value="1"/>
</dbReference>
<keyword evidence="10" id="KW-0460">Magnesium</keyword>
<dbReference type="GO" id="GO:0003724">
    <property type="term" value="F:RNA helicase activity"/>
    <property type="evidence" value="ECO:0007669"/>
    <property type="project" value="InterPro"/>
</dbReference>
<dbReference type="eggNOG" id="KOG0698">
    <property type="taxonomic scope" value="Eukaryota"/>
</dbReference>
<comment type="catalytic activity">
    <reaction evidence="13">
        <text>O-phospho-L-seryl-[protein] + H2O = L-seryl-[protein] + phosphate</text>
        <dbReference type="Rhea" id="RHEA:20629"/>
        <dbReference type="Rhea" id="RHEA-COMP:9863"/>
        <dbReference type="Rhea" id="RHEA-COMP:11604"/>
        <dbReference type="ChEBI" id="CHEBI:15377"/>
        <dbReference type="ChEBI" id="CHEBI:29999"/>
        <dbReference type="ChEBI" id="CHEBI:43474"/>
        <dbReference type="ChEBI" id="CHEBI:83421"/>
        <dbReference type="EC" id="3.1.3.16"/>
    </reaction>
</comment>
<evidence type="ECO:0000256" key="12">
    <source>
        <dbReference type="ARBA" id="ARBA00023211"/>
    </source>
</evidence>
<evidence type="ECO:0000256" key="9">
    <source>
        <dbReference type="ARBA" id="ARBA00022840"/>
    </source>
</evidence>
<feature type="compositionally biased region" description="Acidic residues" evidence="17">
    <location>
        <begin position="1118"/>
        <end position="1146"/>
    </location>
</feature>
<keyword evidence="6" id="KW-0547">Nucleotide-binding</keyword>
<feature type="compositionally biased region" description="Basic residues" evidence="17">
    <location>
        <begin position="444"/>
        <end position="456"/>
    </location>
</feature>
<proteinExistence type="inferred from homology"/>
<keyword evidence="11 16" id="KW-0904">Protein phosphatase</keyword>
<feature type="compositionally biased region" description="Pro residues" evidence="17">
    <location>
        <begin position="1"/>
        <end position="10"/>
    </location>
</feature>
<dbReference type="Gramene" id="ONIVA06G20270.1">
    <property type="protein sequence ID" value="ONIVA06G20270.1"/>
    <property type="gene ID" value="ONIVA06G20270"/>
</dbReference>
<dbReference type="Gene3D" id="3.40.50.300">
    <property type="entry name" value="P-loop containing nucleotide triphosphate hydrolases"/>
    <property type="match status" value="2"/>
</dbReference>
<evidence type="ECO:0000256" key="11">
    <source>
        <dbReference type="ARBA" id="ARBA00022912"/>
    </source>
</evidence>
<accession>A0A0E0HRT8</accession>
<feature type="region of interest" description="Disordered" evidence="17">
    <location>
        <begin position="1"/>
        <end position="25"/>
    </location>
</feature>
<feature type="compositionally biased region" description="Low complexity" evidence="17">
    <location>
        <begin position="86"/>
        <end position="108"/>
    </location>
</feature>
<feature type="domain" description="DEAD-box RNA helicase Q" evidence="20">
    <location>
        <begin position="1191"/>
        <end position="1219"/>
    </location>
</feature>
<evidence type="ECO:0000256" key="16">
    <source>
        <dbReference type="RuleBase" id="RU003465"/>
    </source>
</evidence>
<comment type="cofactor">
    <cofactor evidence="1">
        <name>Mn(2+)</name>
        <dbReference type="ChEBI" id="CHEBI:29035"/>
    </cofactor>
</comment>
<dbReference type="InterPro" id="IPR000629">
    <property type="entry name" value="RNA-helicase_DEAD-box_CS"/>
</dbReference>
<evidence type="ECO:0000256" key="15">
    <source>
        <dbReference type="PROSITE-ProRule" id="PRU00552"/>
    </source>
</evidence>
<dbReference type="STRING" id="4536.A0A0E0HRT8"/>
<dbReference type="InterPro" id="IPR011545">
    <property type="entry name" value="DEAD/DEAH_box_helicase_dom"/>
</dbReference>
<dbReference type="PROSITE" id="PS51195">
    <property type="entry name" value="Q_MOTIF"/>
    <property type="match status" value="1"/>
</dbReference>
<dbReference type="InterPro" id="IPR036457">
    <property type="entry name" value="PPM-type-like_dom_sf"/>
</dbReference>
<evidence type="ECO:0000256" key="1">
    <source>
        <dbReference type="ARBA" id="ARBA00001936"/>
    </source>
</evidence>
<dbReference type="EC" id="3.1.3.16" evidence="4"/>
<feature type="region of interest" description="Disordered" evidence="17">
    <location>
        <begin position="86"/>
        <end position="120"/>
    </location>
</feature>
<feature type="compositionally biased region" description="Acidic residues" evidence="17">
    <location>
        <begin position="883"/>
        <end position="893"/>
    </location>
</feature>
<feature type="compositionally biased region" description="Basic and acidic residues" evidence="17">
    <location>
        <begin position="903"/>
        <end position="924"/>
    </location>
</feature>
<feature type="region of interest" description="Disordered" evidence="17">
    <location>
        <begin position="824"/>
        <end position="1170"/>
    </location>
</feature>
<comment type="similarity">
    <text evidence="3 16">Belongs to the PP2C family.</text>
</comment>
<dbReference type="InterPro" id="IPR014001">
    <property type="entry name" value="Helicase_ATP-bd"/>
</dbReference>
<keyword evidence="12" id="KW-0464">Manganese</keyword>
<organism evidence="22">
    <name type="scientific">Oryza nivara</name>
    <name type="common">Indian wild rice</name>
    <name type="synonym">Oryza sativa f. spontanea</name>
    <dbReference type="NCBI Taxonomy" id="4536"/>
    <lineage>
        <taxon>Eukaryota</taxon>
        <taxon>Viridiplantae</taxon>
        <taxon>Streptophyta</taxon>
        <taxon>Embryophyta</taxon>
        <taxon>Tracheophyta</taxon>
        <taxon>Spermatophyta</taxon>
        <taxon>Magnoliopsida</taxon>
        <taxon>Liliopsida</taxon>
        <taxon>Poales</taxon>
        <taxon>Poaceae</taxon>
        <taxon>BOP clade</taxon>
        <taxon>Oryzoideae</taxon>
        <taxon>Oryzeae</taxon>
        <taxon>Oryzinae</taxon>
        <taxon>Oryza</taxon>
    </lineage>
</organism>
<evidence type="ECO:0000256" key="5">
    <source>
        <dbReference type="ARBA" id="ARBA00022723"/>
    </source>
</evidence>
<feature type="domain" description="Helicase C-terminal" evidence="19">
    <location>
        <begin position="1439"/>
        <end position="1590"/>
    </location>
</feature>
<comment type="cofactor">
    <cofactor evidence="2">
        <name>Mg(2+)</name>
        <dbReference type="ChEBI" id="CHEBI:18420"/>
    </cofactor>
</comment>
<evidence type="ECO:0000313" key="23">
    <source>
        <dbReference type="Proteomes" id="UP000006591"/>
    </source>
</evidence>
<keyword evidence="5" id="KW-0479">Metal-binding</keyword>
<dbReference type="PROSITE" id="PS01032">
    <property type="entry name" value="PPM_1"/>
    <property type="match status" value="2"/>
</dbReference>
<evidence type="ECO:0000313" key="22">
    <source>
        <dbReference type="EnsemblPlants" id="ONIVA06G20270.1"/>
    </source>
</evidence>
<dbReference type="Pfam" id="PF00270">
    <property type="entry name" value="DEAD"/>
    <property type="match status" value="1"/>
</dbReference>
<reference evidence="22" key="1">
    <citation type="submission" date="2015-04" db="UniProtKB">
        <authorList>
            <consortium name="EnsemblPlants"/>
        </authorList>
    </citation>
    <scope>IDENTIFICATION</scope>
    <source>
        <strain evidence="22">SL10</strain>
    </source>
</reference>
<dbReference type="GO" id="GO:0005524">
    <property type="term" value="F:ATP binding"/>
    <property type="evidence" value="ECO:0007669"/>
    <property type="project" value="UniProtKB-KW"/>
</dbReference>
<dbReference type="PROSITE" id="PS51746">
    <property type="entry name" value="PPM_2"/>
    <property type="match status" value="2"/>
</dbReference>
<dbReference type="InterPro" id="IPR014014">
    <property type="entry name" value="RNA_helicase_DEAD_Q_motif"/>
</dbReference>
<dbReference type="InterPro" id="IPR001932">
    <property type="entry name" value="PPM-type_phosphatase-like_dom"/>
</dbReference>
<feature type="compositionally biased region" description="Basic and acidic residues" evidence="17">
    <location>
        <begin position="865"/>
        <end position="875"/>
    </location>
</feature>
<evidence type="ECO:0000256" key="4">
    <source>
        <dbReference type="ARBA" id="ARBA00013081"/>
    </source>
</evidence>
<dbReference type="InterPro" id="IPR027417">
    <property type="entry name" value="P-loop_NTPase"/>
</dbReference>
<name>A0A0E0HRT8_ORYNI</name>
<evidence type="ECO:0000256" key="3">
    <source>
        <dbReference type="ARBA" id="ARBA00006702"/>
    </source>
</evidence>
<dbReference type="InterPro" id="IPR000222">
    <property type="entry name" value="PP2C_BS"/>
</dbReference>
<dbReference type="eggNOG" id="KOG0342">
    <property type="taxonomic scope" value="Eukaryota"/>
</dbReference>
<feature type="region of interest" description="Disordered" evidence="17">
    <location>
        <begin position="431"/>
        <end position="467"/>
    </location>
</feature>
<feature type="compositionally biased region" description="Basic and acidic residues" evidence="17">
    <location>
        <begin position="1097"/>
        <end position="1108"/>
    </location>
</feature>
<dbReference type="CDD" id="cd17964">
    <property type="entry name" value="DEADc_MSS116"/>
    <property type="match status" value="1"/>
</dbReference>
<dbReference type="EnsemblPlants" id="ONIVA06G20270.1">
    <property type="protein sequence ID" value="ONIVA06G20270.1"/>
    <property type="gene ID" value="ONIVA06G20270"/>
</dbReference>
<feature type="short sequence motif" description="Q motif" evidence="15">
    <location>
        <begin position="1191"/>
        <end position="1219"/>
    </location>
</feature>
<evidence type="ECO:0000256" key="17">
    <source>
        <dbReference type="SAM" id="MobiDB-lite"/>
    </source>
</evidence>
<dbReference type="InterPro" id="IPR001650">
    <property type="entry name" value="Helicase_C-like"/>
</dbReference>
<keyword evidence="9" id="KW-0067">ATP-binding</keyword>
<dbReference type="CDD" id="cd18787">
    <property type="entry name" value="SF2_C_DEAD"/>
    <property type="match status" value="1"/>
</dbReference>
<dbReference type="Gene3D" id="3.60.40.10">
    <property type="entry name" value="PPM-type phosphatase domain"/>
    <property type="match status" value="2"/>
</dbReference>
<evidence type="ECO:0000256" key="13">
    <source>
        <dbReference type="ARBA" id="ARBA00047761"/>
    </source>
</evidence>
<dbReference type="SUPFAM" id="SSF81606">
    <property type="entry name" value="PP2C-like"/>
    <property type="match status" value="2"/>
</dbReference>
<dbReference type="SUPFAM" id="SSF52540">
    <property type="entry name" value="P-loop containing nucleoside triphosphate hydrolases"/>
    <property type="match status" value="1"/>
</dbReference>
<feature type="domain" description="PPM-type phosphatase" evidence="21">
    <location>
        <begin position="129"/>
        <end position="376"/>
    </location>
</feature>
<protein>
    <recommendedName>
        <fullName evidence="4">protein-serine/threonine phosphatase</fullName>
        <ecNumber evidence="4">3.1.3.16</ecNumber>
    </recommendedName>
</protein>
<evidence type="ECO:0000256" key="6">
    <source>
        <dbReference type="ARBA" id="ARBA00022741"/>
    </source>
</evidence>
<dbReference type="Pfam" id="PF00271">
    <property type="entry name" value="Helicase_C"/>
    <property type="match status" value="1"/>
</dbReference>
<dbReference type="Proteomes" id="UP000006591">
    <property type="component" value="Chromosome 6"/>
</dbReference>
<evidence type="ECO:0000256" key="14">
    <source>
        <dbReference type="ARBA" id="ARBA00048336"/>
    </source>
</evidence>
<reference evidence="22" key="2">
    <citation type="submission" date="2018-04" db="EMBL/GenBank/DDBJ databases">
        <title>OnivRS2 (Oryza nivara Reference Sequence Version 2).</title>
        <authorList>
            <person name="Zhang J."/>
            <person name="Kudrna D."/>
            <person name="Lee S."/>
            <person name="Talag J."/>
            <person name="Rajasekar S."/>
            <person name="Welchert J."/>
            <person name="Hsing Y.-I."/>
            <person name="Wing R.A."/>
        </authorList>
    </citation>
    <scope>NUCLEOTIDE SEQUENCE [LARGE SCALE GENOMIC DNA]</scope>
    <source>
        <strain evidence="22">SL10</strain>
    </source>
</reference>
<dbReference type="GO" id="GO:0004722">
    <property type="term" value="F:protein serine/threonine phosphatase activity"/>
    <property type="evidence" value="ECO:0007669"/>
    <property type="project" value="UniProtKB-EC"/>
</dbReference>
<dbReference type="SMART" id="SM00332">
    <property type="entry name" value="PP2Cc"/>
    <property type="match status" value="2"/>
</dbReference>
<dbReference type="PROSITE" id="PS51192">
    <property type="entry name" value="HELICASE_ATP_BIND_1"/>
    <property type="match status" value="1"/>
</dbReference>
<feature type="domain" description="PPM-type phosphatase" evidence="21">
    <location>
        <begin position="474"/>
        <end position="721"/>
    </location>
</feature>
<dbReference type="SMART" id="SM00487">
    <property type="entry name" value="DEXDc"/>
    <property type="match status" value="1"/>
</dbReference>
<evidence type="ECO:0000256" key="2">
    <source>
        <dbReference type="ARBA" id="ARBA00001946"/>
    </source>
</evidence>